<sequence>MLDYALLLIALLGPLFHLAGFLTHGLALLYAEYSRLGFTYAVMALSAAAGAVAVLRRSNLSLRLIAGAALLVNLGSIGYVSNLWWPDMRRALADAAMSPTEAGRVGIALVPAGHGPTARAEARAIEDAINDILERTHLESHVMLRRAYPIASEEQAERVGQRLGASIVVWKTEEMDELITGEHHLTVLGANVTPI</sequence>
<keyword evidence="1" id="KW-0472">Membrane</keyword>
<dbReference type="AlphaFoldDB" id="X0WR83"/>
<evidence type="ECO:0000313" key="2">
    <source>
        <dbReference type="EMBL" id="GAG33175.1"/>
    </source>
</evidence>
<evidence type="ECO:0000256" key="1">
    <source>
        <dbReference type="SAM" id="Phobius"/>
    </source>
</evidence>
<dbReference type="EMBL" id="BARS01040203">
    <property type="protein sequence ID" value="GAG33175.1"/>
    <property type="molecule type" value="Genomic_DNA"/>
</dbReference>
<accession>X0WR83</accession>
<gene>
    <name evidence="2" type="ORF">S01H1_61324</name>
</gene>
<feature type="transmembrane region" description="Helical" evidence="1">
    <location>
        <begin position="61"/>
        <end position="80"/>
    </location>
</feature>
<feature type="non-terminal residue" evidence="2">
    <location>
        <position position="195"/>
    </location>
</feature>
<keyword evidence="1" id="KW-0812">Transmembrane</keyword>
<proteinExistence type="predicted"/>
<feature type="transmembrane region" description="Helical" evidence="1">
    <location>
        <begin position="6"/>
        <end position="30"/>
    </location>
</feature>
<name>X0WR83_9ZZZZ</name>
<organism evidence="2">
    <name type="scientific">marine sediment metagenome</name>
    <dbReference type="NCBI Taxonomy" id="412755"/>
    <lineage>
        <taxon>unclassified sequences</taxon>
        <taxon>metagenomes</taxon>
        <taxon>ecological metagenomes</taxon>
    </lineage>
</organism>
<feature type="transmembrane region" description="Helical" evidence="1">
    <location>
        <begin position="37"/>
        <end position="55"/>
    </location>
</feature>
<comment type="caution">
    <text evidence="2">The sequence shown here is derived from an EMBL/GenBank/DDBJ whole genome shotgun (WGS) entry which is preliminary data.</text>
</comment>
<keyword evidence="1" id="KW-1133">Transmembrane helix</keyword>
<reference evidence="2" key="1">
    <citation type="journal article" date="2014" name="Front. Microbiol.">
        <title>High frequency of phylogenetically diverse reductive dehalogenase-homologous genes in deep subseafloor sedimentary metagenomes.</title>
        <authorList>
            <person name="Kawai M."/>
            <person name="Futagami T."/>
            <person name="Toyoda A."/>
            <person name="Takaki Y."/>
            <person name="Nishi S."/>
            <person name="Hori S."/>
            <person name="Arai W."/>
            <person name="Tsubouchi T."/>
            <person name="Morono Y."/>
            <person name="Uchiyama I."/>
            <person name="Ito T."/>
            <person name="Fujiyama A."/>
            <person name="Inagaki F."/>
            <person name="Takami H."/>
        </authorList>
    </citation>
    <scope>NUCLEOTIDE SEQUENCE</scope>
    <source>
        <strain evidence="2">Expedition CK06-06</strain>
    </source>
</reference>
<protein>
    <submittedName>
        <fullName evidence="2">Uncharacterized protein</fullName>
    </submittedName>
</protein>